<feature type="compositionally biased region" description="Basic and acidic residues" evidence="3">
    <location>
        <begin position="441"/>
        <end position="451"/>
    </location>
</feature>
<dbReference type="Pfam" id="PF01967">
    <property type="entry name" value="MoaC"/>
    <property type="match status" value="1"/>
</dbReference>
<dbReference type="Gene3D" id="3.30.70.640">
    <property type="entry name" value="Molybdopterin cofactor biosynthesis C (MoaC) domain"/>
    <property type="match status" value="1"/>
</dbReference>
<evidence type="ECO:0000259" key="4">
    <source>
        <dbReference type="Pfam" id="PF01967"/>
    </source>
</evidence>
<feature type="compositionally biased region" description="Acidic residues" evidence="3">
    <location>
        <begin position="609"/>
        <end position="625"/>
    </location>
</feature>
<dbReference type="AlphaFoldDB" id="G0UD99"/>
<reference evidence="5" key="1">
    <citation type="journal article" date="2012" name="Proc. Natl. Acad. Sci. U.S.A.">
        <title>Antigenic diversity is generated by distinct evolutionary mechanisms in African trypanosome species.</title>
        <authorList>
            <person name="Jackson A.P."/>
            <person name="Berry A."/>
            <person name="Aslett M."/>
            <person name="Allison H.C."/>
            <person name="Burton P."/>
            <person name="Vavrova-Anderson J."/>
            <person name="Brown R."/>
            <person name="Browne H."/>
            <person name="Corton N."/>
            <person name="Hauser H."/>
            <person name="Gamble J."/>
            <person name="Gilderthorp R."/>
            <person name="Marcello L."/>
            <person name="McQuillan J."/>
            <person name="Otto T.D."/>
            <person name="Quail M.A."/>
            <person name="Sanders M.J."/>
            <person name="van Tonder A."/>
            <person name="Ginger M.L."/>
            <person name="Field M.C."/>
            <person name="Barry J.D."/>
            <person name="Hertz-Fowler C."/>
            <person name="Berriman M."/>
        </authorList>
    </citation>
    <scope>NUCLEOTIDE SEQUENCE</scope>
    <source>
        <strain evidence="5">Y486</strain>
    </source>
</reference>
<evidence type="ECO:0000256" key="1">
    <source>
        <dbReference type="ARBA" id="ARBA00005046"/>
    </source>
</evidence>
<feature type="compositionally biased region" description="Acidic residues" evidence="3">
    <location>
        <begin position="754"/>
        <end position="770"/>
    </location>
</feature>
<feature type="compositionally biased region" description="Basic and acidic residues" evidence="3">
    <location>
        <begin position="459"/>
        <end position="492"/>
    </location>
</feature>
<keyword evidence="2" id="KW-0501">Molybdenum cofactor biosynthesis</keyword>
<feature type="compositionally biased region" description="Acidic residues" evidence="3">
    <location>
        <begin position="573"/>
        <end position="602"/>
    </location>
</feature>
<protein>
    <submittedName>
        <fullName evidence="5">Putative molybdenum cofactor biosynthesis protein</fullName>
    </submittedName>
</protein>
<evidence type="ECO:0000313" key="5">
    <source>
        <dbReference type="EMBL" id="CCC53810.1"/>
    </source>
</evidence>
<evidence type="ECO:0000256" key="3">
    <source>
        <dbReference type="SAM" id="MobiDB-lite"/>
    </source>
</evidence>
<feature type="compositionally biased region" description="Basic and acidic residues" evidence="3">
    <location>
        <begin position="412"/>
        <end position="433"/>
    </location>
</feature>
<feature type="compositionally biased region" description="Acidic residues" evidence="3">
    <location>
        <begin position="734"/>
        <end position="744"/>
    </location>
</feature>
<feature type="domain" description="Molybdopterin cofactor biosynthesis C (MoaC)" evidence="4">
    <location>
        <begin position="179"/>
        <end position="317"/>
    </location>
</feature>
<evidence type="ECO:0000256" key="2">
    <source>
        <dbReference type="ARBA" id="ARBA00023150"/>
    </source>
</evidence>
<name>G0UD99_TRYVY</name>
<gene>
    <name evidence="5" type="ORF">TVY486_1112940</name>
</gene>
<dbReference type="InterPro" id="IPR002820">
    <property type="entry name" value="Mopterin_CF_biosynth-C_dom"/>
</dbReference>
<dbReference type="SUPFAM" id="SSF55040">
    <property type="entry name" value="Molybdenum cofactor biosynthesis protein C, MoaC"/>
    <property type="match status" value="1"/>
</dbReference>
<dbReference type="UniPathway" id="UPA00344"/>
<feature type="compositionally biased region" description="Gly residues" evidence="3">
    <location>
        <begin position="380"/>
        <end position="390"/>
    </location>
</feature>
<comment type="pathway">
    <text evidence="1">Cofactor biosynthesis; molybdopterin biosynthesis.</text>
</comment>
<feature type="region of interest" description="Disordered" evidence="3">
    <location>
        <begin position="340"/>
        <end position="807"/>
    </location>
</feature>
<dbReference type="VEuPathDB" id="TriTrypDB:TvY486_1112940"/>
<sequence length="807" mass="87336">MLRLALALLSKRKPPPRAQRERVAILPRHAQGHPPRKHPVSQSRVPPPKRMDRATHVRAVEEDDSELGSRRSGVGAAVVRAAGAAQSSREAQSPSAVTVPAVASSDVAAGAAAEPKKPQYCLATAVSTIIVPPTANSLLEVMKQTLTPAVRRQIDCGAGGGGPEPSNGTATQMEEFYTPKKGPLFATAVVAGTNAVKQASQLIPFCHPVRIQKCSFTFRRRVLANFTRGTSLPHRVVLRKRSTPSPAPSRTRSESSIIYCFCTVATEEEARAGVEMEALAGANVAALTLYDMLRSLPGAQEDGLGVGESFVLAKRGGRGDFTKLLVSETPRDDTTTLLTQGAEASHSNGKNESESSSGVLAGSAGADSATAAPRASGRNGDVGGEKGCGYDGDYDPPSAGGAEAPQATSSRRYREGAVKGEEYEGRGGGKDEEARVDEETERAVDSEPGRERGHRRDPHLKQRKEEDDMERASGDDKEKDPWWSSPAHEKKVQQMRARGRGDDAQAKSTAHPPARRPGQGKAHADKGMGSRKIVFKGEKPAIQKVKSAAPDGRSGNKSKYGSVSPAKRRASHDDDDDDGGYPEVEEEEEEEIEEVMDEEDVGEDVHPDDADDLDGEHEEVEEDENDGYKEHDYDEDEDEDEGDEEEATIPFKKKMVKQKDRGVSSKQAPSKSVGSGGRRRSDYDDGDEWTAARREGPDDGDDDLPATATSRRQGLKRDKTGSAKLARRRGGDVSADEDEDEDEVAMPVEHDLWESETEIEGAYEEDDDADVPYYPEKKRRLAKPHIKKAKKPSATSKSSQSKKRARR</sequence>
<feature type="compositionally biased region" description="Basic residues" evidence="3">
    <location>
        <begin position="30"/>
        <end position="39"/>
    </location>
</feature>
<dbReference type="InterPro" id="IPR036522">
    <property type="entry name" value="MoaC_sf"/>
</dbReference>
<feature type="compositionally biased region" description="Low complexity" evidence="3">
    <location>
        <begin position="345"/>
        <end position="377"/>
    </location>
</feature>
<proteinExistence type="predicted"/>
<organism evidence="5">
    <name type="scientific">Trypanosoma vivax (strain Y486)</name>
    <dbReference type="NCBI Taxonomy" id="1055687"/>
    <lineage>
        <taxon>Eukaryota</taxon>
        <taxon>Discoba</taxon>
        <taxon>Euglenozoa</taxon>
        <taxon>Kinetoplastea</taxon>
        <taxon>Metakinetoplastina</taxon>
        <taxon>Trypanosomatida</taxon>
        <taxon>Trypanosomatidae</taxon>
        <taxon>Trypanosoma</taxon>
        <taxon>Duttonella</taxon>
    </lineage>
</organism>
<feature type="compositionally biased region" description="Acidic residues" evidence="3">
    <location>
        <begin position="633"/>
        <end position="647"/>
    </location>
</feature>
<dbReference type="GO" id="GO:0006777">
    <property type="term" value="P:Mo-molybdopterin cofactor biosynthetic process"/>
    <property type="evidence" value="ECO:0007669"/>
    <property type="project" value="UniProtKB-KW"/>
</dbReference>
<feature type="region of interest" description="Disordered" evidence="3">
    <location>
        <begin position="26"/>
        <end position="53"/>
    </location>
</feature>
<accession>G0UD99</accession>
<feature type="compositionally biased region" description="Basic residues" evidence="3">
    <location>
        <begin position="777"/>
        <end position="791"/>
    </location>
</feature>
<dbReference type="EMBL" id="HE573027">
    <property type="protein sequence ID" value="CCC53810.1"/>
    <property type="molecule type" value="Genomic_DNA"/>
</dbReference>